<feature type="repeat" description="WD" evidence="5">
    <location>
        <begin position="146"/>
        <end position="177"/>
    </location>
</feature>
<evidence type="ECO:0000313" key="6">
    <source>
        <dbReference type="EMBL" id="NOV47094.1"/>
    </source>
</evidence>
<name>A0A6M2DMD2_XENCH</name>
<evidence type="ECO:0000256" key="1">
    <source>
        <dbReference type="ARBA" id="ARBA00022574"/>
    </source>
</evidence>
<protein>
    <recommendedName>
        <fullName evidence="4">Probable cytosolic iron-sulfur protein assembly protein Ciao1</fullName>
    </recommendedName>
</protein>
<dbReference type="HAMAP" id="MF_03037">
    <property type="entry name" value="ciao1"/>
    <property type="match status" value="1"/>
</dbReference>
<organism evidence="6">
    <name type="scientific">Xenopsylla cheopis</name>
    <name type="common">Oriental rat flea</name>
    <name type="synonym">Pulex cheopis</name>
    <dbReference type="NCBI Taxonomy" id="163159"/>
    <lineage>
        <taxon>Eukaryota</taxon>
        <taxon>Metazoa</taxon>
        <taxon>Ecdysozoa</taxon>
        <taxon>Arthropoda</taxon>
        <taxon>Hexapoda</taxon>
        <taxon>Insecta</taxon>
        <taxon>Pterygota</taxon>
        <taxon>Neoptera</taxon>
        <taxon>Endopterygota</taxon>
        <taxon>Siphonaptera</taxon>
        <taxon>Pulicidae</taxon>
        <taxon>Xenopsyllinae</taxon>
        <taxon>Xenopsylla</taxon>
    </lineage>
</organism>
<dbReference type="InterPro" id="IPR019775">
    <property type="entry name" value="WD40_repeat_CS"/>
</dbReference>
<keyword evidence="1 5" id="KW-0853">WD repeat</keyword>
<evidence type="ECO:0000256" key="5">
    <source>
        <dbReference type="PROSITE-ProRule" id="PRU00221"/>
    </source>
</evidence>
<dbReference type="AlphaFoldDB" id="A0A6M2DMD2"/>
<dbReference type="GO" id="GO:1990904">
    <property type="term" value="C:ribonucleoprotein complex"/>
    <property type="evidence" value="ECO:0007669"/>
    <property type="project" value="UniProtKB-KW"/>
</dbReference>
<feature type="repeat" description="WD" evidence="5">
    <location>
        <begin position="99"/>
        <end position="134"/>
    </location>
</feature>
<feature type="repeat" description="WD" evidence="5">
    <location>
        <begin position="192"/>
        <end position="225"/>
    </location>
</feature>
<feature type="repeat" description="WD" evidence="5">
    <location>
        <begin position="55"/>
        <end position="96"/>
    </location>
</feature>
<dbReference type="Gene3D" id="2.130.10.10">
    <property type="entry name" value="YVTN repeat-like/Quinoprotein amine dehydrogenase"/>
    <property type="match status" value="1"/>
</dbReference>
<dbReference type="InterPro" id="IPR015943">
    <property type="entry name" value="WD40/YVTN_repeat-like_dom_sf"/>
</dbReference>
<evidence type="ECO:0000256" key="3">
    <source>
        <dbReference type="ARBA" id="ARBA00060126"/>
    </source>
</evidence>
<dbReference type="GO" id="GO:0016226">
    <property type="term" value="P:iron-sulfur cluster assembly"/>
    <property type="evidence" value="ECO:0007669"/>
    <property type="project" value="UniProtKB-UniRule"/>
</dbReference>
<dbReference type="SUPFAM" id="SSF50978">
    <property type="entry name" value="WD40 repeat-like"/>
    <property type="match status" value="1"/>
</dbReference>
<dbReference type="InterPro" id="IPR036322">
    <property type="entry name" value="WD40_repeat_dom_sf"/>
</dbReference>
<dbReference type="Pfam" id="PF00400">
    <property type="entry name" value="WD40"/>
    <property type="match status" value="7"/>
</dbReference>
<comment type="similarity">
    <text evidence="4">Belongs to the WD repeat CIA1 family.</text>
</comment>
<dbReference type="InterPro" id="IPR020472">
    <property type="entry name" value="WD40_PAC1"/>
</dbReference>
<dbReference type="EMBL" id="GIIL01003368">
    <property type="protein sequence ID" value="NOV47094.1"/>
    <property type="molecule type" value="Transcribed_RNA"/>
</dbReference>
<keyword evidence="2" id="KW-0677">Repeat</keyword>
<dbReference type="PROSITE" id="PS50082">
    <property type="entry name" value="WD_REPEATS_2"/>
    <property type="match status" value="6"/>
</dbReference>
<proteinExistence type="inferred from homology"/>
<feature type="repeat" description="WD" evidence="5">
    <location>
        <begin position="10"/>
        <end position="41"/>
    </location>
</feature>
<dbReference type="PROSITE" id="PS51257">
    <property type="entry name" value="PROKAR_LIPOPROTEIN"/>
    <property type="match status" value="1"/>
</dbReference>
<dbReference type="InterPro" id="IPR028608">
    <property type="entry name" value="CIAO1/Cia1"/>
</dbReference>
<accession>A0A6M2DMD2</accession>
<keyword evidence="6" id="KW-0687">Ribonucleoprotein</keyword>
<dbReference type="InterPro" id="IPR001680">
    <property type="entry name" value="WD40_rpt"/>
</dbReference>
<feature type="repeat" description="WD" evidence="5">
    <location>
        <begin position="301"/>
        <end position="343"/>
    </location>
</feature>
<dbReference type="GO" id="GO:0097361">
    <property type="term" value="C:cytosolic [4Fe-4S] assembly targeting complex"/>
    <property type="evidence" value="ECO:0007669"/>
    <property type="project" value="InterPro"/>
</dbReference>
<dbReference type="PANTHER" id="PTHR19920">
    <property type="entry name" value="WD40 PROTEIN CIAO1"/>
    <property type="match status" value="1"/>
</dbReference>
<dbReference type="PANTHER" id="PTHR19920:SF0">
    <property type="entry name" value="CYTOSOLIC IRON-SULFUR PROTEIN ASSEMBLY PROTEIN CIAO1-RELATED"/>
    <property type="match status" value="1"/>
</dbReference>
<dbReference type="SMART" id="SM00320">
    <property type="entry name" value="WD40"/>
    <property type="match status" value="7"/>
</dbReference>
<reference evidence="6" key="1">
    <citation type="submission" date="2020-03" db="EMBL/GenBank/DDBJ databases">
        <title>Transcriptomic Profiling of the Digestive Tract of the Rat Flea, Xenopsylla cheopis, Following Blood Feeding and Infection with Yersinia pestis.</title>
        <authorList>
            <person name="Bland D.M."/>
            <person name="Martens C.A."/>
            <person name="Virtaneva K."/>
            <person name="Kanakabandi K."/>
            <person name="Long D."/>
            <person name="Rosenke R."/>
            <person name="Saturday G.A."/>
            <person name="Hoyt F.H."/>
            <person name="Bruno D.P."/>
            <person name="Ribeiro J.M.C."/>
            <person name="Hinnebusch J."/>
        </authorList>
    </citation>
    <scope>NUCLEOTIDE SEQUENCE</scope>
</reference>
<dbReference type="PROSITE" id="PS00678">
    <property type="entry name" value="WD_REPEATS_1"/>
    <property type="match status" value="1"/>
</dbReference>
<dbReference type="CDD" id="cd00200">
    <property type="entry name" value="WD40"/>
    <property type="match status" value="1"/>
</dbReference>
<sequence length="345" mass="38641">MSKLELLQTLKGHTGRVWCVSWHPLGTALASCGEDKTIRIWGSNGDKWVVKTILTDGHTRTIREVAWSPCGNYIASASFDATISIWDKKSGEFECAATLEGHENEVKSVSWSPDGHLLATCSRDKSVWIWEIASSVEDEFECAAVLNAHTQDVKKVMWHPTSDILASCSYDNTVKIFREDPSDNDWIHSASLESHTSTVWSLAFNKTGDRLVTCSADETIKFWQVYKPGNEQGVNTPDNENVWKCVCTLGGYHTRAIYDIDWCKTSDFIVTACGDDIIRIFKEDNVSDIHAPTFNIILSENRAHEEDVNCVKWNPKNIGMLASCSDDGTVKIWKFSHPDVSTISQ</sequence>
<evidence type="ECO:0000256" key="4">
    <source>
        <dbReference type="HAMAP-Rule" id="MF_03037"/>
    </source>
</evidence>
<dbReference type="PRINTS" id="PR00320">
    <property type="entry name" value="GPROTEINBRPT"/>
</dbReference>
<gene>
    <name evidence="4" type="primary">Ciao1</name>
</gene>
<dbReference type="FunFam" id="2.130.10.10:FF:000136">
    <property type="entry name" value="Probable cytosolic iron-sulfur protein assembly protein CIAO1"/>
    <property type="match status" value="1"/>
</dbReference>
<comment type="function">
    <text evidence="4">Essential component of the cytosolic iron-sulfur (Fe/S) protein assembly machinery. Required for the maturation of extramitochondrial Fe/S proteins.</text>
</comment>
<dbReference type="PROSITE" id="PS50294">
    <property type="entry name" value="WD_REPEATS_REGION"/>
    <property type="match status" value="6"/>
</dbReference>
<comment type="function">
    <text evidence="3">Key component of the cytosolic iron-sulfur protein assembly (CIA) complex, a multiprotein complex that mediates the incorporation of iron-sulfur cluster into extramitochondrial Fe/S proteins. As a CIA complex component, interacts specifically with CIAO2A or CIAO2B and MMS19 to assist different branches of iron-sulfur protein assembly, depending of its interactors. The complex CIAO1:CIAO2B:MMS19 binds to and facilitates the assembly of most cytosolic-nuclear Fe/S proteins. CIAO1:CIAO2A specifically matures ACO1 and stabilizes IREB2. Seems to specifically modulate the transactivation activity of WT1. As part of the mitotic spindle-associated MMXD complex it may play a role in chromosome segregation.</text>
</comment>
<evidence type="ECO:0000256" key="2">
    <source>
        <dbReference type="ARBA" id="ARBA00022737"/>
    </source>
</evidence>